<dbReference type="GO" id="GO:1903479">
    <property type="term" value="P:mitotic actomyosin contractile ring assembly actin filament organization"/>
    <property type="evidence" value="ECO:0007669"/>
    <property type="project" value="TreeGrafter"/>
</dbReference>
<dbReference type="PROSITE" id="PS50018">
    <property type="entry name" value="RAS_GTPASE_ACTIV_2"/>
    <property type="match status" value="1"/>
</dbReference>
<dbReference type="Gene3D" id="1.10.506.10">
    <property type="entry name" value="GTPase Activation - p120gap, domain 1"/>
    <property type="match status" value="1"/>
</dbReference>
<comment type="caution">
    <text evidence="3">The sequence shown here is derived from an EMBL/GenBank/DDBJ whole genome shotgun (WGS) entry which is preliminary data.</text>
</comment>
<dbReference type="PROSITE" id="PS50021">
    <property type="entry name" value="CH"/>
    <property type="match status" value="1"/>
</dbReference>
<feature type="domain" description="Ras-GAP" evidence="1">
    <location>
        <begin position="342"/>
        <end position="476"/>
    </location>
</feature>
<dbReference type="EMBL" id="JAATJU010020959">
    <property type="protein sequence ID" value="KAH0515198.1"/>
    <property type="molecule type" value="Genomic_DNA"/>
</dbReference>
<dbReference type="Pfam" id="PF00616">
    <property type="entry name" value="RasGAP"/>
    <property type="match status" value="1"/>
</dbReference>
<dbReference type="AlphaFoldDB" id="A0A8J6L044"/>
<dbReference type="GO" id="GO:0005516">
    <property type="term" value="F:calmodulin binding"/>
    <property type="evidence" value="ECO:0007669"/>
    <property type="project" value="TreeGrafter"/>
</dbReference>
<dbReference type="PANTHER" id="PTHR14149:SF10">
    <property type="entry name" value="RAS GTPASE-ACTIVATING-LIKE PROTEIN IQGAP3"/>
    <property type="match status" value="1"/>
</dbReference>
<dbReference type="Pfam" id="PF03836">
    <property type="entry name" value="RasGAP_C"/>
    <property type="match status" value="1"/>
</dbReference>
<dbReference type="GO" id="GO:0005938">
    <property type="term" value="C:cell cortex"/>
    <property type="evidence" value="ECO:0007669"/>
    <property type="project" value="TreeGrafter"/>
</dbReference>
<sequence length="852" mass="96657">MQNLENRLGGALRQFRQLEFRQEVKNERLTAEEMDEQRRQNVAYQYLCRLEEAKRWMEVCLKEELPSPVELEESLRNGVLLAKLGHCFAPSVVPLKKIYDVEQLRYQIFLPETTDVYDKKNMPRVIYCIHALSLFLFRLGLAPQIHDLYGKVEFTAEELSNIASELAKYGLQLPAFSKIGGILANEFSADEAAVQGALEVVDDALERQSPGALLEALQDPVLALQGVRRDLADWYLEQLSSDREQKSQELGLVRLLEKEEIQAGVAAANEKGDREQAMLQAVWRINRAIQREVASDTVKELMCPEAQLPQVYPFASAVYQQELAVLQKQQQGPVAVHTLGTDHSPASCLPYDVTPEQALSHSEVQRRLDISLRNLLAMTDKFFVAISSSVDHIPYGMRYMAKVLKTALEKKFPSATESEVYKASVVGNLLYYRFLNPAVVAPDAFDIVAMAAGSTMATPQRHALGAVAQLLQHAAAGKTFSGESQHLRVLNGYLEDMHLKFRKFIYRACQVPEPEERFSIDEYSDMVAVAKPVVYITVGELISTHRLLLEHQDQLAPDHQDPLHQLLEDLGEPPSISELMGENTATDGQVDQSRLEVSLTLTNKFEGLEADADHTSNQSLLLGTKQMLADLIQFHPGDSLEEILSSSAPREQEEAHHLLMCWRQARDTQKPESLRRHHSMMAHSLLPLADKQRRVLRNLRRLQGLGLVRASDCYQGLVDELAKDICNQRRQRQRRRAEILRLRATLKGLEAKTTFYEEQGDYYSQYIQACLDHLAPRANFRNVIFDIIPGDEAGRFAVNAKFLGVDMEQFQLHYQDLLQLQYEGVAVMKLFNKAKVNVNLLIFLLNKKFLRK</sequence>
<organism evidence="3 4">
    <name type="scientific">Microtus ochrogaster</name>
    <name type="common">Prairie vole</name>
    <dbReference type="NCBI Taxonomy" id="79684"/>
    <lineage>
        <taxon>Eukaryota</taxon>
        <taxon>Metazoa</taxon>
        <taxon>Chordata</taxon>
        <taxon>Craniata</taxon>
        <taxon>Vertebrata</taxon>
        <taxon>Euteleostomi</taxon>
        <taxon>Mammalia</taxon>
        <taxon>Eutheria</taxon>
        <taxon>Euarchontoglires</taxon>
        <taxon>Glires</taxon>
        <taxon>Rodentia</taxon>
        <taxon>Myomorpha</taxon>
        <taxon>Muroidea</taxon>
        <taxon>Cricetidae</taxon>
        <taxon>Arvicolinae</taxon>
        <taxon>Microtus</taxon>
    </lineage>
</organism>
<reference evidence="3" key="1">
    <citation type="submission" date="2020-03" db="EMBL/GenBank/DDBJ databases">
        <title>Studies in the Genomics of Life Span.</title>
        <authorList>
            <person name="Glass D."/>
        </authorList>
    </citation>
    <scope>NUCLEOTIDE SEQUENCE</scope>
    <source>
        <strain evidence="3">LTLLF</strain>
        <tissue evidence="3">Muscle</tissue>
    </source>
</reference>
<dbReference type="PROSITE" id="PS00509">
    <property type="entry name" value="RAS_GTPASE_ACTIV_1"/>
    <property type="match status" value="1"/>
</dbReference>
<dbReference type="InterPro" id="IPR001715">
    <property type="entry name" value="CH_dom"/>
</dbReference>
<evidence type="ECO:0000259" key="1">
    <source>
        <dbReference type="PROSITE" id="PS50018"/>
    </source>
</evidence>
<evidence type="ECO:0000313" key="3">
    <source>
        <dbReference type="EMBL" id="KAH0515198.1"/>
    </source>
</evidence>
<dbReference type="SUPFAM" id="SSF48350">
    <property type="entry name" value="GTPase activation domain, GAP"/>
    <property type="match status" value="1"/>
</dbReference>
<proteinExistence type="predicted"/>
<name>A0A8J6L044_MICOH</name>
<gene>
    <name evidence="3" type="ORF">LTLLF_131470</name>
</gene>
<dbReference type="Gene3D" id="1.10.418.10">
    <property type="entry name" value="Calponin-like domain"/>
    <property type="match status" value="2"/>
</dbReference>
<dbReference type="SUPFAM" id="SSF47576">
    <property type="entry name" value="Calponin-homology domain, CH-domain"/>
    <property type="match status" value="1"/>
</dbReference>
<dbReference type="PANTHER" id="PTHR14149">
    <property type="entry name" value="RAS GTPASE-ACTIVATING PROTEIN WITH IQ MOTIF"/>
    <property type="match status" value="1"/>
</dbReference>
<protein>
    <submittedName>
        <fullName evidence="3">Ras GTPase-activating-like protein IQGAP3</fullName>
    </submittedName>
</protein>
<evidence type="ECO:0000313" key="4">
    <source>
        <dbReference type="Proteomes" id="UP000710432"/>
    </source>
</evidence>
<dbReference type="SMART" id="SM00323">
    <property type="entry name" value="RasGAP"/>
    <property type="match status" value="1"/>
</dbReference>
<dbReference type="Proteomes" id="UP000710432">
    <property type="component" value="Unassembled WGS sequence"/>
</dbReference>
<feature type="domain" description="Calponin-homology (CH)" evidence="2">
    <location>
        <begin position="47"/>
        <end position="180"/>
    </location>
</feature>
<dbReference type="Pfam" id="PF00307">
    <property type="entry name" value="CH"/>
    <property type="match status" value="1"/>
</dbReference>
<dbReference type="GO" id="GO:0051015">
    <property type="term" value="F:actin filament binding"/>
    <property type="evidence" value="ECO:0007669"/>
    <property type="project" value="TreeGrafter"/>
</dbReference>
<dbReference type="GO" id="GO:0005096">
    <property type="term" value="F:GTPase activator activity"/>
    <property type="evidence" value="ECO:0007669"/>
    <property type="project" value="TreeGrafter"/>
</dbReference>
<dbReference type="SUPFAM" id="SSF143885">
    <property type="entry name" value="RGC domain-like"/>
    <property type="match status" value="1"/>
</dbReference>
<dbReference type="InterPro" id="IPR001936">
    <property type="entry name" value="RasGAP_dom"/>
</dbReference>
<dbReference type="InterPro" id="IPR000593">
    <property type="entry name" value="RasGAP_C"/>
</dbReference>
<dbReference type="InterPro" id="IPR023152">
    <property type="entry name" value="RasGAP_CS"/>
</dbReference>
<accession>A0A8J6L044</accession>
<dbReference type="InterPro" id="IPR008936">
    <property type="entry name" value="Rho_GTPase_activation_prot"/>
</dbReference>
<evidence type="ECO:0000259" key="2">
    <source>
        <dbReference type="PROSITE" id="PS50021"/>
    </source>
</evidence>
<dbReference type="InterPro" id="IPR036872">
    <property type="entry name" value="CH_dom_sf"/>
</dbReference>